<dbReference type="AlphaFoldDB" id="A0A4V3V768"/>
<dbReference type="Proteomes" id="UP000306477">
    <property type="component" value="Unassembled WGS sequence"/>
</dbReference>
<dbReference type="InterPro" id="IPR045424">
    <property type="entry name" value="DUF6509"/>
</dbReference>
<comment type="caution">
    <text evidence="1">The sequence shown here is derived from an EMBL/GenBank/DDBJ whole genome shotgun (WGS) entry which is preliminary data.</text>
</comment>
<evidence type="ECO:0000313" key="2">
    <source>
        <dbReference type="Proteomes" id="UP000306477"/>
    </source>
</evidence>
<accession>A0A4V3V768</accession>
<protein>
    <submittedName>
        <fullName evidence="1">Pullulanase</fullName>
    </submittedName>
</protein>
<proteinExistence type="predicted"/>
<reference evidence="1 2" key="1">
    <citation type="journal article" date="2019" name="Indoor Air">
        <title>Impacts of indoor surface finishes on bacterial viability.</title>
        <authorList>
            <person name="Hu J."/>
            <person name="Maamar S.B."/>
            <person name="Glawe A.J."/>
            <person name="Gottel N."/>
            <person name="Gilbert J.A."/>
            <person name="Hartmann E.M."/>
        </authorList>
    </citation>
    <scope>NUCLEOTIDE SEQUENCE [LARGE SCALE GENOMIC DNA]</scope>
    <source>
        <strain evidence="1 2">AF060A6</strain>
    </source>
</reference>
<keyword evidence="2" id="KW-1185">Reference proteome</keyword>
<dbReference type="Pfam" id="PF20119">
    <property type="entry name" value="DUF6509"/>
    <property type="match status" value="1"/>
</dbReference>
<organism evidence="1 2">
    <name type="scientific">Bacillus timonensis</name>
    <dbReference type="NCBI Taxonomy" id="1033734"/>
    <lineage>
        <taxon>Bacteria</taxon>
        <taxon>Bacillati</taxon>
        <taxon>Bacillota</taxon>
        <taxon>Bacilli</taxon>
        <taxon>Bacillales</taxon>
        <taxon>Bacillaceae</taxon>
        <taxon>Bacillus</taxon>
    </lineage>
</organism>
<gene>
    <name evidence="1" type="ORF">E1I69_19460</name>
</gene>
<dbReference type="OrthoDB" id="2736409at2"/>
<sequence length="98" mass="11716">MMNITGYSVEKLKDPTGILEGERYEFFLDIEVPEEDELYSENGIELKVIYAVDQKGERIAQYYFYERGTEKVLDFELEEEEERTVNNFCKEHLEDENE</sequence>
<dbReference type="STRING" id="1033734.GCA_000285535_00402"/>
<dbReference type="EMBL" id="SLUB01000051">
    <property type="protein sequence ID" value="THE10243.1"/>
    <property type="molecule type" value="Genomic_DNA"/>
</dbReference>
<evidence type="ECO:0000313" key="1">
    <source>
        <dbReference type="EMBL" id="THE10243.1"/>
    </source>
</evidence>
<name>A0A4V3V768_9BACI</name>